<evidence type="ECO:0000259" key="8">
    <source>
        <dbReference type="Pfam" id="PF24961"/>
    </source>
</evidence>
<feature type="compositionally biased region" description="Basic and acidic residues" evidence="5">
    <location>
        <begin position="158"/>
        <end position="176"/>
    </location>
</feature>
<dbReference type="EMBL" id="UIDG01000005">
    <property type="protein sequence ID" value="SUS03598.1"/>
    <property type="molecule type" value="Genomic_DNA"/>
</dbReference>
<dbReference type="Pfam" id="PF01957">
    <property type="entry name" value="NfeD"/>
    <property type="match status" value="1"/>
</dbReference>
<accession>A0A380T8F6</accession>
<evidence type="ECO:0000256" key="2">
    <source>
        <dbReference type="ARBA" id="ARBA00022692"/>
    </source>
</evidence>
<dbReference type="GO" id="GO:0016020">
    <property type="term" value="C:membrane"/>
    <property type="evidence" value="ECO:0007669"/>
    <property type="project" value="UniProtKB-SubCell"/>
</dbReference>
<feature type="domain" description="NfeD-like C-terminal" evidence="7">
    <location>
        <begin position="408"/>
        <end position="462"/>
    </location>
</feature>
<dbReference type="PANTHER" id="PTHR33507:SF4">
    <property type="entry name" value="NODULATION COMPETITIVENESS PROTEIN NFED"/>
    <property type="match status" value="1"/>
</dbReference>
<evidence type="ECO:0000256" key="4">
    <source>
        <dbReference type="ARBA" id="ARBA00023136"/>
    </source>
</evidence>
<evidence type="ECO:0000256" key="3">
    <source>
        <dbReference type="ARBA" id="ARBA00022989"/>
    </source>
</evidence>
<dbReference type="Gene3D" id="3.90.226.10">
    <property type="entry name" value="2-enoyl-CoA Hydratase, Chain A, domain 1"/>
    <property type="match status" value="1"/>
</dbReference>
<dbReference type="FunFam" id="3.90.226.10:FF:000089">
    <property type="entry name" value="Membrane-bound serine protease"/>
    <property type="match status" value="1"/>
</dbReference>
<dbReference type="InterPro" id="IPR012340">
    <property type="entry name" value="NA-bd_OB-fold"/>
</dbReference>
<evidence type="ECO:0000313" key="10">
    <source>
        <dbReference type="EMBL" id="SUS03598.1"/>
    </source>
</evidence>
<organism evidence="10">
    <name type="scientific">metagenome</name>
    <dbReference type="NCBI Taxonomy" id="256318"/>
    <lineage>
        <taxon>unclassified sequences</taxon>
        <taxon>metagenomes</taxon>
    </lineage>
</organism>
<gene>
    <name evidence="10" type="ORF">DF3PB_1020011</name>
</gene>
<protein>
    <submittedName>
        <fullName evidence="10">Membrane-bound serine protease (ClpP class)</fullName>
    </submittedName>
</protein>
<dbReference type="GO" id="GO:0008233">
    <property type="term" value="F:peptidase activity"/>
    <property type="evidence" value="ECO:0007669"/>
    <property type="project" value="UniProtKB-KW"/>
</dbReference>
<evidence type="ECO:0000259" key="7">
    <source>
        <dbReference type="Pfam" id="PF01957"/>
    </source>
</evidence>
<dbReference type="InterPro" id="IPR052165">
    <property type="entry name" value="Membrane_assoc_protease"/>
</dbReference>
<dbReference type="PANTHER" id="PTHR33507">
    <property type="entry name" value="INNER MEMBRANE PROTEIN YBBJ"/>
    <property type="match status" value="1"/>
</dbReference>
<name>A0A380T8F6_9ZZZZ</name>
<evidence type="ECO:0000256" key="5">
    <source>
        <dbReference type="SAM" id="MobiDB-lite"/>
    </source>
</evidence>
<feature type="domain" description="NfeD1b N-terminal" evidence="9">
    <location>
        <begin position="53"/>
        <end position="149"/>
    </location>
</feature>
<feature type="transmembrane region" description="Helical" evidence="6">
    <location>
        <begin position="321"/>
        <end position="338"/>
    </location>
</feature>
<keyword evidence="10" id="KW-0378">Hydrolase</keyword>
<keyword evidence="10" id="KW-0645">Protease</keyword>
<feature type="domain" description="NfeD integral membrane" evidence="8">
    <location>
        <begin position="276"/>
        <end position="389"/>
    </location>
</feature>
<dbReference type="InterPro" id="IPR029045">
    <property type="entry name" value="ClpP/crotonase-like_dom_sf"/>
</dbReference>
<reference evidence="10" key="1">
    <citation type="submission" date="2018-07" db="EMBL/GenBank/DDBJ databases">
        <authorList>
            <person name="Quirk P.G."/>
            <person name="Krulwich T.A."/>
        </authorList>
    </citation>
    <scope>NUCLEOTIDE SEQUENCE</scope>
</reference>
<evidence type="ECO:0000256" key="1">
    <source>
        <dbReference type="ARBA" id="ARBA00004141"/>
    </source>
</evidence>
<dbReference type="AlphaFoldDB" id="A0A380T8F6"/>
<comment type="subcellular location">
    <subcellularLocation>
        <location evidence="1">Membrane</location>
        <topology evidence="1">Multi-pass membrane protein</topology>
    </subcellularLocation>
</comment>
<feature type="transmembrane region" description="Helical" evidence="6">
    <location>
        <begin position="268"/>
        <end position="290"/>
    </location>
</feature>
<dbReference type="GO" id="GO:0006508">
    <property type="term" value="P:proteolysis"/>
    <property type="evidence" value="ECO:0007669"/>
    <property type="project" value="UniProtKB-KW"/>
</dbReference>
<dbReference type="Pfam" id="PF24961">
    <property type="entry name" value="NfeD_membrane"/>
    <property type="match status" value="1"/>
</dbReference>
<proteinExistence type="predicted"/>
<dbReference type="InterPro" id="IPR002810">
    <property type="entry name" value="NfeD-like_C"/>
</dbReference>
<dbReference type="InterPro" id="IPR056739">
    <property type="entry name" value="NfeD_membrane"/>
</dbReference>
<dbReference type="InterPro" id="IPR056738">
    <property type="entry name" value="NfeD1b_N"/>
</dbReference>
<feature type="transmembrane region" description="Helical" evidence="6">
    <location>
        <begin position="297"/>
        <end position="315"/>
    </location>
</feature>
<dbReference type="Gene3D" id="2.40.50.140">
    <property type="entry name" value="Nucleic acid-binding proteins"/>
    <property type="match status" value="1"/>
</dbReference>
<evidence type="ECO:0000259" key="9">
    <source>
        <dbReference type="Pfam" id="PF25145"/>
    </source>
</evidence>
<feature type="transmembrane region" description="Helical" evidence="6">
    <location>
        <begin position="345"/>
        <end position="364"/>
    </location>
</feature>
<feature type="transmembrane region" description="Helical" evidence="6">
    <location>
        <begin position="370"/>
        <end position="392"/>
    </location>
</feature>
<dbReference type="SUPFAM" id="SSF141322">
    <property type="entry name" value="NfeD domain-like"/>
    <property type="match status" value="1"/>
</dbReference>
<keyword evidence="2 6" id="KW-0812">Transmembrane</keyword>
<evidence type="ECO:0000256" key="6">
    <source>
        <dbReference type="SAM" id="Phobius"/>
    </source>
</evidence>
<keyword evidence="4 6" id="KW-0472">Membrane</keyword>
<dbReference type="CDD" id="cd07020">
    <property type="entry name" value="Clp_protease_NfeD_1"/>
    <property type="match status" value="1"/>
</dbReference>
<dbReference type="Pfam" id="PF25145">
    <property type="entry name" value="NfeD1b_N"/>
    <property type="match status" value="1"/>
</dbReference>
<dbReference type="SUPFAM" id="SSF52096">
    <property type="entry name" value="ClpP/crotonase"/>
    <property type="match status" value="1"/>
</dbReference>
<keyword evidence="3 6" id="KW-1133">Transmembrane helix</keyword>
<feature type="region of interest" description="Disordered" evidence="5">
    <location>
        <begin position="144"/>
        <end position="176"/>
    </location>
</feature>
<sequence>MNTHDPRRGLVAGGLAALRAIALFLLTALAGWTGPASAGEPSRAAVVQLTITGPIGPATSDYVERGLGQAAADGAALVILRLDTPGGLDTSMREIIKAILAAPLPVAGFVAPRGAHAASAGTFILYACHVAAMAPGTNLGAATPVAIGGPESQPSPKPPEREASSPRDEPSLPDVREKAASDAAAYIRSLAQLRGRNAAWAEKAVIEAASLSASDALAIGVVDLIAEDTDALLRALDGRTVTVAGQQQRIETGRLTLTAIEPDWRARFLGIITNPNVAAILLLVGVYGVLFEFYSPGLVGPGVIGAICLVLALYAFHILPVSWGGVSLILLGIALLVAEAFVPSFGVLGLGGITAFVIGAILLIEDDAPGFGVAWQLIGGSAVAFALTFGLLSTLVMRARARPVVTGREQLMGQTARVLDWSAGEGWVQLAGERWRARGPSALAPGMHVRVTGVDGLTLAVEAISPSS</sequence>